<accession>A0A315ZPI6</accession>
<feature type="transmembrane region" description="Helical" evidence="1">
    <location>
        <begin position="19"/>
        <end position="36"/>
    </location>
</feature>
<evidence type="ECO:0000313" key="2">
    <source>
        <dbReference type="EMBL" id="SUQ15986.1"/>
    </source>
</evidence>
<organism evidence="2 3">
    <name type="scientific">Faecalicatena contorta</name>
    <dbReference type="NCBI Taxonomy" id="39482"/>
    <lineage>
        <taxon>Bacteria</taxon>
        <taxon>Bacillati</taxon>
        <taxon>Bacillota</taxon>
        <taxon>Clostridia</taxon>
        <taxon>Lachnospirales</taxon>
        <taxon>Lachnospiraceae</taxon>
        <taxon>Faecalicatena</taxon>
    </lineage>
</organism>
<dbReference type="AlphaFoldDB" id="A0A315ZPI6"/>
<reference evidence="3" key="1">
    <citation type="submission" date="2017-07" db="EMBL/GenBank/DDBJ databases">
        <authorList>
            <person name="Varghese N."/>
            <person name="Submissions S."/>
        </authorList>
    </citation>
    <scope>NUCLEOTIDE SEQUENCE [LARGE SCALE GENOMIC DNA]</scope>
    <source>
        <strain evidence="3">NLAE-zl-C134</strain>
    </source>
</reference>
<dbReference type="Pfam" id="PF19601">
    <property type="entry name" value="DUF6106"/>
    <property type="match status" value="1"/>
</dbReference>
<keyword evidence="1" id="KW-0472">Membrane</keyword>
<feature type="transmembrane region" description="Helical" evidence="1">
    <location>
        <begin position="42"/>
        <end position="61"/>
    </location>
</feature>
<dbReference type="Proteomes" id="UP000254051">
    <property type="component" value="Unassembled WGS sequence"/>
</dbReference>
<evidence type="ECO:0000256" key="1">
    <source>
        <dbReference type="SAM" id="Phobius"/>
    </source>
</evidence>
<dbReference type="InterPro" id="IPR046088">
    <property type="entry name" value="DUF6106"/>
</dbReference>
<evidence type="ECO:0000313" key="3">
    <source>
        <dbReference type="Proteomes" id="UP000254051"/>
    </source>
</evidence>
<gene>
    <name evidence="2" type="ORF">SAMN05216529_11934</name>
</gene>
<keyword evidence="1" id="KW-1133">Transmembrane helix</keyword>
<dbReference type="OrthoDB" id="2062630at2"/>
<proteinExistence type="predicted"/>
<keyword evidence="1" id="KW-0812">Transmembrane</keyword>
<keyword evidence="3" id="KW-1185">Reference proteome</keyword>
<sequence length="166" mass="19211">MNDSFYEQLVARRSCTKNIVIHIAIIAAIALFLILTTPLLGFFSVIITILLAFGAYYFVFLKLNVEYEYTLLNYDMEIDVIYSRSKRKKLLSFDIRQAEIMAPKDSPRLNSYHPEKTLDFSSGDSTAKIFAVMTPVNQKNTRILLEPDKKMLEQMKSWMGTRFCID</sequence>
<dbReference type="RefSeq" id="WP_109714303.1">
    <property type="nucleotide sequence ID" value="NZ_QGDS01000019.1"/>
</dbReference>
<name>A0A315ZPI6_9FIRM</name>
<protein>
    <submittedName>
        <fullName evidence="2">Uncharacterized protein</fullName>
    </submittedName>
</protein>
<dbReference type="EMBL" id="UHJJ01000019">
    <property type="protein sequence ID" value="SUQ15986.1"/>
    <property type="molecule type" value="Genomic_DNA"/>
</dbReference>